<dbReference type="InterPro" id="IPR044151">
    <property type="entry name" value="ALDH_KGSADH"/>
</dbReference>
<dbReference type="PANTHER" id="PTHR43353:SF3">
    <property type="entry name" value="ALDEHYDE DEHYDROGENASE-RELATED"/>
    <property type="match status" value="1"/>
</dbReference>
<dbReference type="CDD" id="cd07129">
    <property type="entry name" value="ALDH_KGSADH"/>
    <property type="match status" value="1"/>
</dbReference>
<dbReference type="InterPro" id="IPR016162">
    <property type="entry name" value="Ald_DH_N"/>
</dbReference>
<dbReference type="STRING" id="1136497.SAMN04489752_0030"/>
<dbReference type="InterPro" id="IPR016161">
    <property type="entry name" value="Ald_DH/histidinol_DH"/>
</dbReference>
<dbReference type="GO" id="GO:0016620">
    <property type="term" value="F:oxidoreductase activity, acting on the aldehyde or oxo group of donors, NAD or NADP as acceptor"/>
    <property type="evidence" value="ECO:0007669"/>
    <property type="project" value="InterPro"/>
</dbReference>
<feature type="domain" description="Aldehyde dehydrogenase" evidence="2">
    <location>
        <begin position="34"/>
        <end position="475"/>
    </location>
</feature>
<name>A0A1H1LAG8_9MICO</name>
<dbReference type="SUPFAM" id="SSF53720">
    <property type="entry name" value="ALDH-like"/>
    <property type="match status" value="1"/>
</dbReference>
<sequence length="545" mass="57364">MSDTTRIQAGEKNTLVGASIIAGKPVIGNHGASHAVNPATNESLEPSYTLVDREQLREATREAKAAFASYSVTDLGTRAAFLETVADYLDALAEPLTERYVLESGLPRARAEGERGRTVNQLRMFANVVRQGDFIGARIDPAIPDRNPSRVDIRQRKVPLGPVAVFGASNFPLAFSTAGGDTASALAAGCPVVFKAHNAHPGVSELVGKAITDAVADHGLHPGVFSLVFGPGRIVGQALVADEAIKAVGFTGSRQGGLALVETAQSRPVPIPVYAEMSSTNPVFVLPGALKQNVDALAEEYIASVTGSSGQLCTQPGHVFVPATDDGNRFVEAVIRAVQEVDGKTMLTPGIADAWLEGTTQLSGQGGMNLLGRGEGGQTENAPAPVIFEADLASFVANPEMQIEVFGAASVVIRYGNFDELVESIAHLEGQLTTTLQMDVEDSEDLRAAADILPAVESLAGRILVNDWPTGVEVGHAMVHGGPFPATSDPRTTSVGSMAIERFLRPVAYQNLPAALLPDALKEENPWNLTRRVDGKLQPCEAGSQ</sequence>
<dbReference type="InterPro" id="IPR016163">
    <property type="entry name" value="Ald_DH_C"/>
</dbReference>
<organism evidence="3 4">
    <name type="scientific">Brevibacterium siliguriense</name>
    <dbReference type="NCBI Taxonomy" id="1136497"/>
    <lineage>
        <taxon>Bacteria</taxon>
        <taxon>Bacillati</taxon>
        <taxon>Actinomycetota</taxon>
        <taxon>Actinomycetes</taxon>
        <taxon>Micrococcales</taxon>
        <taxon>Brevibacteriaceae</taxon>
        <taxon>Brevibacterium</taxon>
    </lineage>
</organism>
<evidence type="ECO:0000313" key="4">
    <source>
        <dbReference type="Proteomes" id="UP000199597"/>
    </source>
</evidence>
<dbReference type="Proteomes" id="UP000199597">
    <property type="component" value="Chromosome I"/>
</dbReference>
<dbReference type="Pfam" id="PF00171">
    <property type="entry name" value="Aldedh"/>
    <property type="match status" value="1"/>
</dbReference>
<proteinExistence type="predicted"/>
<dbReference type="Gene3D" id="3.40.309.10">
    <property type="entry name" value="Aldehyde Dehydrogenase, Chain A, domain 2"/>
    <property type="match status" value="1"/>
</dbReference>
<dbReference type="InterPro" id="IPR015590">
    <property type="entry name" value="Aldehyde_DH_dom"/>
</dbReference>
<dbReference type="PANTHER" id="PTHR43353">
    <property type="entry name" value="SUCCINATE-SEMIALDEHYDE DEHYDROGENASE, MITOCHONDRIAL"/>
    <property type="match status" value="1"/>
</dbReference>
<protein>
    <submittedName>
        <fullName evidence="3">NADP-dependent aldehyde dehydrogenase</fullName>
    </submittedName>
</protein>
<accession>A0A1H1LAG8</accession>
<dbReference type="RefSeq" id="WP_092008981.1">
    <property type="nucleotide sequence ID" value="NZ_LT629766.1"/>
</dbReference>
<gene>
    <name evidence="3" type="ORF">SAMN04489752_0030</name>
</gene>
<dbReference type="InterPro" id="IPR050740">
    <property type="entry name" value="Aldehyde_DH_Superfamily"/>
</dbReference>
<evidence type="ECO:0000259" key="2">
    <source>
        <dbReference type="Pfam" id="PF00171"/>
    </source>
</evidence>
<keyword evidence="1" id="KW-0560">Oxidoreductase</keyword>
<dbReference type="AlphaFoldDB" id="A0A1H1LAG8"/>
<evidence type="ECO:0000256" key="1">
    <source>
        <dbReference type="ARBA" id="ARBA00023002"/>
    </source>
</evidence>
<dbReference type="OrthoDB" id="9770537at2"/>
<evidence type="ECO:0000313" key="3">
    <source>
        <dbReference type="EMBL" id="SDR71483.1"/>
    </source>
</evidence>
<reference evidence="4" key="1">
    <citation type="submission" date="2016-10" db="EMBL/GenBank/DDBJ databases">
        <authorList>
            <person name="Varghese N."/>
            <person name="Submissions S."/>
        </authorList>
    </citation>
    <scope>NUCLEOTIDE SEQUENCE [LARGE SCALE GENOMIC DNA]</scope>
    <source>
        <strain evidence="4">DSM 23676</strain>
    </source>
</reference>
<dbReference type="EMBL" id="LT629766">
    <property type="protein sequence ID" value="SDR71483.1"/>
    <property type="molecule type" value="Genomic_DNA"/>
</dbReference>
<dbReference type="Gene3D" id="3.40.605.10">
    <property type="entry name" value="Aldehyde Dehydrogenase, Chain A, domain 1"/>
    <property type="match status" value="1"/>
</dbReference>
<keyword evidence="4" id="KW-1185">Reference proteome</keyword>